<dbReference type="RefSeq" id="WP_344042538.1">
    <property type="nucleotide sequence ID" value="NZ_BAAAKE010000035.1"/>
</dbReference>
<proteinExistence type="predicted"/>
<name>A0ABV9YBL9_9PSEU</name>
<dbReference type="PANTHER" id="PTHR20854">
    <property type="entry name" value="INOSITOL MONOPHOSPHATASE"/>
    <property type="match status" value="1"/>
</dbReference>
<comment type="caution">
    <text evidence="1">The sequence shown here is derived from an EMBL/GenBank/DDBJ whole genome shotgun (WGS) entry which is preliminary data.</text>
</comment>
<dbReference type="PANTHER" id="PTHR20854:SF4">
    <property type="entry name" value="INOSITOL-1-MONOPHOSPHATASE-RELATED"/>
    <property type="match status" value="1"/>
</dbReference>
<organism evidence="1 2">
    <name type="scientific">Saccharothrix xinjiangensis</name>
    <dbReference type="NCBI Taxonomy" id="204798"/>
    <lineage>
        <taxon>Bacteria</taxon>
        <taxon>Bacillati</taxon>
        <taxon>Actinomycetota</taxon>
        <taxon>Actinomycetes</taxon>
        <taxon>Pseudonocardiales</taxon>
        <taxon>Pseudonocardiaceae</taxon>
        <taxon>Saccharothrix</taxon>
    </lineage>
</organism>
<evidence type="ECO:0000313" key="1">
    <source>
        <dbReference type="EMBL" id="MFC5060001.1"/>
    </source>
</evidence>
<gene>
    <name evidence="1" type="ORF">ACFPFM_40360</name>
</gene>
<dbReference type="EMBL" id="JBHSJB010000051">
    <property type="protein sequence ID" value="MFC5060001.1"/>
    <property type="molecule type" value="Genomic_DNA"/>
</dbReference>
<dbReference type="PRINTS" id="PR00377">
    <property type="entry name" value="IMPHPHTASES"/>
</dbReference>
<accession>A0ABV9YBL9</accession>
<dbReference type="Proteomes" id="UP001595833">
    <property type="component" value="Unassembled WGS sequence"/>
</dbReference>
<evidence type="ECO:0000313" key="2">
    <source>
        <dbReference type="Proteomes" id="UP001595833"/>
    </source>
</evidence>
<dbReference type="InterPro" id="IPR000760">
    <property type="entry name" value="Inositol_monophosphatase-like"/>
</dbReference>
<protein>
    <submittedName>
        <fullName evidence="1">Inositol monophosphatase family protein</fullName>
    </submittedName>
</protein>
<dbReference type="SUPFAM" id="SSF56655">
    <property type="entry name" value="Carbohydrate phosphatase"/>
    <property type="match status" value="1"/>
</dbReference>
<sequence>MRGPALAAQGRGAHVNGETIHVSKTAELPKAMIAIGDYATGEGSDEENKQRVALTAALAAEVERIRMFGSAAHDLAWLAEGRIDGAVILSNKTCDIAAGVLIAREAGALVLDSSGAEHTATATHTIAAAPGVAEPLLALVRSAL</sequence>
<dbReference type="Pfam" id="PF00459">
    <property type="entry name" value="Inositol_P"/>
    <property type="match status" value="1"/>
</dbReference>
<keyword evidence="2" id="KW-1185">Reference proteome</keyword>
<dbReference type="Gene3D" id="3.40.190.80">
    <property type="match status" value="1"/>
</dbReference>
<reference evidence="2" key="1">
    <citation type="journal article" date="2019" name="Int. J. Syst. Evol. Microbiol.">
        <title>The Global Catalogue of Microorganisms (GCM) 10K type strain sequencing project: providing services to taxonomists for standard genome sequencing and annotation.</title>
        <authorList>
            <consortium name="The Broad Institute Genomics Platform"/>
            <consortium name="The Broad Institute Genome Sequencing Center for Infectious Disease"/>
            <person name="Wu L."/>
            <person name="Ma J."/>
        </authorList>
    </citation>
    <scope>NUCLEOTIDE SEQUENCE [LARGE SCALE GENOMIC DNA]</scope>
    <source>
        <strain evidence="2">KCTC 12848</strain>
    </source>
</reference>